<keyword evidence="1" id="KW-1133">Transmembrane helix</keyword>
<evidence type="ECO:0000313" key="2">
    <source>
        <dbReference type="EMBL" id="KAG7047658.1"/>
    </source>
</evidence>
<dbReference type="EMBL" id="JAESDN010000007">
    <property type="protein sequence ID" value="KAG7047658.1"/>
    <property type="molecule type" value="Genomic_DNA"/>
</dbReference>
<proteinExistence type="predicted"/>
<organism evidence="2 3">
    <name type="scientific">Colletotrichum scovillei</name>
    <dbReference type="NCBI Taxonomy" id="1209932"/>
    <lineage>
        <taxon>Eukaryota</taxon>
        <taxon>Fungi</taxon>
        <taxon>Dikarya</taxon>
        <taxon>Ascomycota</taxon>
        <taxon>Pezizomycotina</taxon>
        <taxon>Sordariomycetes</taxon>
        <taxon>Hypocreomycetidae</taxon>
        <taxon>Glomerellales</taxon>
        <taxon>Glomerellaceae</taxon>
        <taxon>Colletotrichum</taxon>
        <taxon>Colletotrichum acutatum species complex</taxon>
    </lineage>
</organism>
<evidence type="ECO:0000256" key="1">
    <source>
        <dbReference type="SAM" id="Phobius"/>
    </source>
</evidence>
<reference evidence="2" key="1">
    <citation type="submission" date="2021-05" db="EMBL/GenBank/DDBJ databases">
        <title>Comparative genomics of three Colletotrichum scovillei strains and genetic complementation revealed genes involved fungal growth and virulence on chili pepper.</title>
        <authorList>
            <person name="Hsieh D.-K."/>
            <person name="Chuang S.-C."/>
            <person name="Chen C.-Y."/>
            <person name="Chao Y.-T."/>
            <person name="Lu M.-Y.J."/>
            <person name="Lee M.-H."/>
            <person name="Shih M.-C."/>
        </authorList>
    </citation>
    <scope>NUCLEOTIDE SEQUENCE</scope>
    <source>
        <strain evidence="2">Coll-153</strain>
    </source>
</reference>
<sequence length="137" mass="15701">MLSIETEIASLLFRTMNNETMSVIVPSLDTRETMESDATLVAVSERVQPASRNEDYHHHQFSSNRHTLGLFTFARIMLRLTLLWMNLLLLPLCGWNAASSTLFLVMRGVPLGRQVEIFLRLSYNMAKMELSTARLNR</sequence>
<keyword evidence="1" id="KW-0472">Membrane</keyword>
<accession>A0A9P7R150</accession>
<evidence type="ECO:0000313" key="3">
    <source>
        <dbReference type="Proteomes" id="UP000699042"/>
    </source>
</evidence>
<feature type="transmembrane region" description="Helical" evidence="1">
    <location>
        <begin position="83"/>
        <end position="105"/>
    </location>
</feature>
<protein>
    <submittedName>
        <fullName evidence="2">Uncharacterized protein</fullName>
    </submittedName>
</protein>
<keyword evidence="3" id="KW-1185">Reference proteome</keyword>
<dbReference type="Proteomes" id="UP000699042">
    <property type="component" value="Unassembled WGS sequence"/>
</dbReference>
<keyword evidence="1" id="KW-0812">Transmembrane</keyword>
<dbReference type="AlphaFoldDB" id="A0A9P7R150"/>
<gene>
    <name evidence="2" type="ORF">JMJ77_011004</name>
</gene>
<comment type="caution">
    <text evidence="2">The sequence shown here is derived from an EMBL/GenBank/DDBJ whole genome shotgun (WGS) entry which is preliminary data.</text>
</comment>
<name>A0A9P7R150_9PEZI</name>